<feature type="transmembrane region" description="Helical" evidence="1">
    <location>
        <begin position="12"/>
        <end position="37"/>
    </location>
</feature>
<keyword evidence="3" id="KW-1185">Reference proteome</keyword>
<gene>
    <name evidence="2" type="ORF">R6Y95_04460</name>
</gene>
<reference evidence="2 3" key="1">
    <citation type="submission" date="2023-10" db="EMBL/GenBank/DDBJ databases">
        <title>The complete genome sequence of Methanoculleus palmolei DSM 4273.</title>
        <authorList>
            <person name="Lai S.-J."/>
            <person name="You Y.-T."/>
            <person name="Chen S.-C."/>
        </authorList>
    </citation>
    <scope>NUCLEOTIDE SEQUENCE [LARGE SCALE GENOMIC DNA]</scope>
    <source>
        <strain evidence="2 3">DSM 4273</strain>
    </source>
</reference>
<dbReference type="Proteomes" id="UP001626603">
    <property type="component" value="Chromosome"/>
</dbReference>
<dbReference type="SUPFAM" id="SSF49299">
    <property type="entry name" value="PKD domain"/>
    <property type="match status" value="1"/>
</dbReference>
<dbReference type="Gene3D" id="2.60.40.10">
    <property type="entry name" value="Immunoglobulins"/>
    <property type="match status" value="1"/>
</dbReference>
<keyword evidence="1" id="KW-0472">Membrane</keyword>
<keyword evidence="1" id="KW-1133">Transmembrane helix</keyword>
<evidence type="ECO:0000313" key="3">
    <source>
        <dbReference type="Proteomes" id="UP001626603"/>
    </source>
</evidence>
<name>A0ABD8ABR2_9EURY</name>
<sequence>MAAVRLRENEEGVSVIVGTLLLILITVTAAVGLAIMISEFQKEDMERQSHIRSVENENLSLPYIDPTNNKTFWKDYNTTMDYSGNWSTLNLTIQNMNIVDSYVTAISVNGRYVKNYTYNETPYDLNQSKRLLIPARKSREVQVNFTSNFDEPFFVGTGEALNIRVMTSLYNTFERTFQQPTPVVHLAIETENLGFVDRDLLVLDGSDSFDDGAITKWNWTIEDGSRTVPVGSWSDSTNISTSFLEGRKATARLNSSGPFRVNLTVTDDTGMTGPSGYVFVPANPMFNPAVNLQVTKVPTAPAGEMNATVRDINGAPVEGVVVNFVRIDGDLNMTRWANTTDEYGNARSTWESGNGTIRVVAAKIPPVDKLLQL</sequence>
<proteinExistence type="predicted"/>
<accession>A0ABD8ABR2</accession>
<organism evidence="2 3">
    <name type="scientific">Methanoculleus palmolei</name>
    <dbReference type="NCBI Taxonomy" id="72612"/>
    <lineage>
        <taxon>Archaea</taxon>
        <taxon>Methanobacteriati</taxon>
        <taxon>Methanobacteriota</taxon>
        <taxon>Stenosarchaea group</taxon>
        <taxon>Methanomicrobia</taxon>
        <taxon>Methanomicrobiales</taxon>
        <taxon>Methanomicrobiaceae</taxon>
        <taxon>Methanoculleus</taxon>
    </lineage>
</organism>
<dbReference type="NCBIfam" id="TIGR02537">
    <property type="entry name" value="arch_flag_Nterm"/>
    <property type="match status" value="1"/>
</dbReference>
<evidence type="ECO:0000313" key="2">
    <source>
        <dbReference type="EMBL" id="WOX56593.1"/>
    </source>
</evidence>
<protein>
    <submittedName>
        <fullName evidence="2">Archaellin/type IV pilin N-terminal domain-containing protein</fullName>
    </submittedName>
</protein>
<evidence type="ECO:0000256" key="1">
    <source>
        <dbReference type="SAM" id="Phobius"/>
    </source>
</evidence>
<dbReference type="EMBL" id="CP137641">
    <property type="protein sequence ID" value="WOX56593.1"/>
    <property type="molecule type" value="Genomic_DNA"/>
</dbReference>
<dbReference type="InterPro" id="IPR013783">
    <property type="entry name" value="Ig-like_fold"/>
</dbReference>
<dbReference type="Gene3D" id="2.60.40.1120">
    <property type="entry name" value="Carboxypeptidase-like, regulatory domain"/>
    <property type="match status" value="1"/>
</dbReference>
<dbReference type="InterPro" id="IPR013373">
    <property type="entry name" value="Flagellin/pilin_N_arc"/>
</dbReference>
<dbReference type="AlphaFoldDB" id="A0ABD8ABR2"/>
<keyword evidence="1" id="KW-0812">Transmembrane</keyword>
<dbReference type="InterPro" id="IPR035986">
    <property type="entry name" value="PKD_dom_sf"/>
</dbReference>